<accession>A0A382BC58</accession>
<dbReference type="GO" id="GO:0009146">
    <property type="term" value="P:purine nucleoside triphosphate catabolic process"/>
    <property type="evidence" value="ECO:0007669"/>
    <property type="project" value="UniProtKB-ARBA"/>
</dbReference>
<dbReference type="GO" id="GO:0036222">
    <property type="term" value="F:XTP diphosphatase activity"/>
    <property type="evidence" value="ECO:0007669"/>
    <property type="project" value="UniProtKB-ARBA"/>
</dbReference>
<dbReference type="GO" id="GO:0005829">
    <property type="term" value="C:cytosol"/>
    <property type="evidence" value="ECO:0007669"/>
    <property type="project" value="TreeGrafter"/>
</dbReference>
<keyword evidence="5" id="KW-0547">Nucleotide-binding</keyword>
<dbReference type="Pfam" id="PF01725">
    <property type="entry name" value="Ham1p_like"/>
    <property type="match status" value="1"/>
</dbReference>
<keyword evidence="4" id="KW-0479">Metal-binding</keyword>
<comment type="cofactor">
    <cofactor evidence="1">
        <name>Mg(2+)</name>
        <dbReference type="ChEBI" id="CHEBI:18420"/>
    </cofactor>
</comment>
<comment type="catalytic activity">
    <reaction evidence="9">
        <text>dITP + H2O = dIMP + diphosphate + H(+)</text>
        <dbReference type="Rhea" id="RHEA:28342"/>
        <dbReference type="ChEBI" id="CHEBI:15377"/>
        <dbReference type="ChEBI" id="CHEBI:15378"/>
        <dbReference type="ChEBI" id="CHEBI:33019"/>
        <dbReference type="ChEBI" id="CHEBI:61194"/>
        <dbReference type="ChEBI" id="CHEBI:61382"/>
        <dbReference type="EC" id="3.6.1.66"/>
    </reaction>
</comment>
<comment type="catalytic activity">
    <reaction evidence="10">
        <text>XTP + H2O = XMP + diphosphate + H(+)</text>
        <dbReference type="Rhea" id="RHEA:28610"/>
        <dbReference type="ChEBI" id="CHEBI:15377"/>
        <dbReference type="ChEBI" id="CHEBI:15378"/>
        <dbReference type="ChEBI" id="CHEBI:33019"/>
        <dbReference type="ChEBI" id="CHEBI:57464"/>
        <dbReference type="ChEBI" id="CHEBI:61314"/>
        <dbReference type="EC" id="3.6.1.66"/>
    </reaction>
</comment>
<evidence type="ECO:0000256" key="7">
    <source>
        <dbReference type="ARBA" id="ARBA00022842"/>
    </source>
</evidence>
<sequence>MLVATRSKHKMSEISKILREVSGLDLLDLQAVGIELSCAENDLEPYDSFDENAQSKAEYFHKLVGLPTVADDSGLEVDALGGAPGVRSKRFAPSRGLSGQDLDDANNQYLLAQLKSVAPASCTARYVCVAVLLGIKEEAPLVCRGEAPGLVIDTPHGSGGFGYDPYIFDPEFGCTFAEMSTDEKNKRSHRGKAFRAIGEALEKRTL</sequence>
<dbReference type="GO" id="GO:0009117">
    <property type="term" value="P:nucleotide metabolic process"/>
    <property type="evidence" value="ECO:0007669"/>
    <property type="project" value="UniProtKB-KW"/>
</dbReference>
<comment type="similarity">
    <text evidence="2">Belongs to the HAM1 NTPase family.</text>
</comment>
<evidence type="ECO:0000256" key="12">
    <source>
        <dbReference type="ARBA" id="ARBA00071289"/>
    </source>
</evidence>
<evidence type="ECO:0000256" key="8">
    <source>
        <dbReference type="ARBA" id="ARBA00023080"/>
    </source>
</evidence>
<dbReference type="FunFam" id="3.90.950.10:FF:000001">
    <property type="entry name" value="dITP/XTP pyrophosphatase"/>
    <property type="match status" value="1"/>
</dbReference>
<dbReference type="InterPro" id="IPR029001">
    <property type="entry name" value="ITPase-like_fam"/>
</dbReference>
<evidence type="ECO:0000256" key="14">
    <source>
        <dbReference type="ARBA" id="ARBA00078805"/>
    </source>
</evidence>
<comment type="subunit">
    <text evidence="3">Homodimer.</text>
</comment>
<evidence type="ECO:0000256" key="15">
    <source>
        <dbReference type="ARBA" id="ARBA00083186"/>
    </source>
</evidence>
<protein>
    <recommendedName>
        <fullName evidence="12">dITP/XTP pyrophosphatase</fullName>
        <ecNumber evidence="11">3.6.1.66</ecNumber>
    </recommendedName>
    <alternativeName>
        <fullName evidence="13">Non-canonical purine NTP pyrophosphatase</fullName>
    </alternativeName>
    <alternativeName>
        <fullName evidence="14">Non-standard purine NTP pyrophosphatase</fullName>
    </alternativeName>
    <alternativeName>
        <fullName evidence="16">Nucleoside-triphosphate diphosphatase</fullName>
    </alternativeName>
    <alternativeName>
        <fullName evidence="15">Nucleoside-triphosphate pyrophosphatase</fullName>
    </alternativeName>
</protein>
<dbReference type="GO" id="GO:0036220">
    <property type="term" value="F:ITP diphosphatase activity"/>
    <property type="evidence" value="ECO:0007669"/>
    <property type="project" value="UniProtKB-EC"/>
</dbReference>
<reference evidence="17" key="1">
    <citation type="submission" date="2018-05" db="EMBL/GenBank/DDBJ databases">
        <authorList>
            <person name="Lanie J.A."/>
            <person name="Ng W.-L."/>
            <person name="Kazmierczak K.M."/>
            <person name="Andrzejewski T.M."/>
            <person name="Davidsen T.M."/>
            <person name="Wayne K.J."/>
            <person name="Tettelin H."/>
            <person name="Glass J.I."/>
            <person name="Rusch D."/>
            <person name="Podicherti R."/>
            <person name="Tsui H.-C.T."/>
            <person name="Winkler M.E."/>
        </authorList>
    </citation>
    <scope>NUCLEOTIDE SEQUENCE</scope>
</reference>
<evidence type="ECO:0000256" key="16">
    <source>
        <dbReference type="ARBA" id="ARBA00083635"/>
    </source>
</evidence>
<evidence type="ECO:0000313" key="17">
    <source>
        <dbReference type="EMBL" id="SVB11375.1"/>
    </source>
</evidence>
<evidence type="ECO:0000256" key="11">
    <source>
        <dbReference type="ARBA" id="ARBA00066468"/>
    </source>
</evidence>
<dbReference type="GO" id="GO:0035870">
    <property type="term" value="F:dITP diphosphatase activity"/>
    <property type="evidence" value="ECO:0007669"/>
    <property type="project" value="UniProtKB-ARBA"/>
</dbReference>
<dbReference type="PANTHER" id="PTHR11067">
    <property type="entry name" value="INOSINE TRIPHOSPHATE PYROPHOSPHATASE/HAM1 PROTEIN"/>
    <property type="match status" value="1"/>
</dbReference>
<evidence type="ECO:0000256" key="4">
    <source>
        <dbReference type="ARBA" id="ARBA00022723"/>
    </source>
</evidence>
<dbReference type="Gene3D" id="3.90.950.10">
    <property type="match status" value="1"/>
</dbReference>
<dbReference type="EMBL" id="UINC01029143">
    <property type="protein sequence ID" value="SVB11375.1"/>
    <property type="molecule type" value="Genomic_DNA"/>
</dbReference>
<evidence type="ECO:0000256" key="3">
    <source>
        <dbReference type="ARBA" id="ARBA00011738"/>
    </source>
</evidence>
<organism evidence="17">
    <name type="scientific">marine metagenome</name>
    <dbReference type="NCBI Taxonomy" id="408172"/>
    <lineage>
        <taxon>unclassified sequences</taxon>
        <taxon>metagenomes</taxon>
        <taxon>ecological metagenomes</taxon>
    </lineage>
</organism>
<dbReference type="GO" id="GO:0046872">
    <property type="term" value="F:metal ion binding"/>
    <property type="evidence" value="ECO:0007669"/>
    <property type="project" value="UniProtKB-KW"/>
</dbReference>
<evidence type="ECO:0000256" key="13">
    <source>
        <dbReference type="ARBA" id="ARBA00075987"/>
    </source>
</evidence>
<dbReference type="InterPro" id="IPR002637">
    <property type="entry name" value="RdgB/HAM1"/>
</dbReference>
<evidence type="ECO:0000256" key="10">
    <source>
        <dbReference type="ARBA" id="ARBA00052017"/>
    </source>
</evidence>
<evidence type="ECO:0000256" key="5">
    <source>
        <dbReference type="ARBA" id="ARBA00022741"/>
    </source>
</evidence>
<proteinExistence type="inferred from homology"/>
<keyword evidence="6" id="KW-0378">Hydrolase</keyword>
<dbReference type="EC" id="3.6.1.66" evidence="11"/>
<evidence type="ECO:0000256" key="6">
    <source>
        <dbReference type="ARBA" id="ARBA00022801"/>
    </source>
</evidence>
<dbReference type="PANTHER" id="PTHR11067:SF9">
    <property type="entry name" value="INOSINE TRIPHOSPHATE PYROPHOSPHATASE"/>
    <property type="match status" value="1"/>
</dbReference>
<dbReference type="AlphaFoldDB" id="A0A382BC58"/>
<dbReference type="GO" id="GO:0000166">
    <property type="term" value="F:nucleotide binding"/>
    <property type="evidence" value="ECO:0007669"/>
    <property type="project" value="UniProtKB-KW"/>
</dbReference>
<dbReference type="SUPFAM" id="SSF52972">
    <property type="entry name" value="ITPase-like"/>
    <property type="match status" value="1"/>
</dbReference>
<keyword evidence="7" id="KW-0460">Magnesium</keyword>
<keyword evidence="8" id="KW-0546">Nucleotide metabolism</keyword>
<name>A0A382BC58_9ZZZZ</name>
<dbReference type="CDD" id="cd00515">
    <property type="entry name" value="HAM1"/>
    <property type="match status" value="1"/>
</dbReference>
<gene>
    <name evidence="17" type="ORF">METZ01_LOCUS164229</name>
</gene>
<evidence type="ECO:0000256" key="2">
    <source>
        <dbReference type="ARBA" id="ARBA00008023"/>
    </source>
</evidence>
<evidence type="ECO:0000256" key="1">
    <source>
        <dbReference type="ARBA" id="ARBA00001946"/>
    </source>
</evidence>
<evidence type="ECO:0000256" key="9">
    <source>
        <dbReference type="ARBA" id="ARBA00051875"/>
    </source>
</evidence>